<name>A0A1G9YMP9_9BACT</name>
<evidence type="ECO:0000313" key="2">
    <source>
        <dbReference type="EMBL" id="SDN10302.1"/>
    </source>
</evidence>
<dbReference type="STRING" id="563176.SAMN04488090_4993"/>
<feature type="signal peptide" evidence="1">
    <location>
        <begin position="1"/>
        <end position="25"/>
    </location>
</feature>
<sequence length="132" mass="15188">MINKARKHAITILTAMLFSIASASAQSPVSTGKRTPEERAGMQTEWMKSHLILSPVQQQQVEALNLKYARKNDPILLSTSGKLKKFRQLKALQHEKDTELKTILDQVQYKKYQELRDQMTETLKARRHANQN</sequence>
<feature type="chain" id="PRO_5011461505" description="LTXXQ motif family protein" evidence="1">
    <location>
        <begin position="26"/>
        <end position="132"/>
    </location>
</feature>
<gene>
    <name evidence="2" type="ORF">SAMN04488090_4993</name>
</gene>
<dbReference type="OrthoDB" id="5569165at2"/>
<reference evidence="2 3" key="1">
    <citation type="submission" date="2016-10" db="EMBL/GenBank/DDBJ databases">
        <authorList>
            <person name="de Groot N.N."/>
        </authorList>
    </citation>
    <scope>NUCLEOTIDE SEQUENCE [LARGE SCALE GENOMIC DNA]</scope>
    <source>
        <strain evidence="2 3">DSM 21668</strain>
    </source>
</reference>
<dbReference type="RefSeq" id="WP_093209233.1">
    <property type="nucleotide sequence ID" value="NZ_FNGS01000014.1"/>
</dbReference>
<evidence type="ECO:0008006" key="4">
    <source>
        <dbReference type="Google" id="ProtNLM"/>
    </source>
</evidence>
<evidence type="ECO:0000256" key="1">
    <source>
        <dbReference type="SAM" id="SignalP"/>
    </source>
</evidence>
<evidence type="ECO:0000313" key="3">
    <source>
        <dbReference type="Proteomes" id="UP000198901"/>
    </source>
</evidence>
<dbReference type="AlphaFoldDB" id="A0A1G9YMP9"/>
<protein>
    <recommendedName>
        <fullName evidence="4">LTXXQ motif family protein</fullName>
    </recommendedName>
</protein>
<dbReference type="EMBL" id="FNGS01000014">
    <property type="protein sequence ID" value="SDN10302.1"/>
    <property type="molecule type" value="Genomic_DNA"/>
</dbReference>
<accession>A0A1G9YMP9</accession>
<keyword evidence="1" id="KW-0732">Signal</keyword>
<dbReference type="Proteomes" id="UP000198901">
    <property type="component" value="Unassembled WGS sequence"/>
</dbReference>
<proteinExistence type="predicted"/>
<organism evidence="2 3">
    <name type="scientific">Siphonobacter aquaeclarae</name>
    <dbReference type="NCBI Taxonomy" id="563176"/>
    <lineage>
        <taxon>Bacteria</taxon>
        <taxon>Pseudomonadati</taxon>
        <taxon>Bacteroidota</taxon>
        <taxon>Cytophagia</taxon>
        <taxon>Cytophagales</taxon>
        <taxon>Cytophagaceae</taxon>
        <taxon>Siphonobacter</taxon>
    </lineage>
</organism>
<keyword evidence="3" id="KW-1185">Reference proteome</keyword>